<dbReference type="Proteomes" id="UP000726777">
    <property type="component" value="Unassembled WGS sequence"/>
</dbReference>
<sequence length="477" mass="53617">MMGFKAFNVYDLESCQTHFKKVELENLSIYKNIKRQLTLNKKKVEIKSFSESCDYQDSNFLEQTKFVLKLAQSGLSKHLNLIDTSNLDASISSLDNARVIIALYDNVMTAIGTRHSNTYITSLKPLKRVREAHYAMLSSTPSNSILNTAWSLKNDADLSRFSTSNDSLGLCLGETSYNYTKLALSSLSFKFSVWLNCFIDQVSFLGAGFNTVTKLFTGLDSYIFESVLPESESGTYFDPMKLNLSLYEYEQWCEDDEINVQSYLCEKLAECLNFNASFKGSVKKARSNYYNSLLDNIEIDDEIEQFIKSCNEQKEFGKSYGFSSINVELRDFHFHTDLDYPDSQCKSITSQLRDLLALAPLPVNSTESSIINFLHDALKGVRELDHVSLHCEELSIADARIVHVEVDGLNESVQECIHSFEADSLMQMSSGSWTGVDDFDANDLKMLIDGEAVSAALINGLYSIISSPDSFSNAISL</sequence>
<evidence type="ECO:0000313" key="2">
    <source>
        <dbReference type="Proteomes" id="UP000726777"/>
    </source>
</evidence>
<comment type="caution">
    <text evidence="1">The sequence shown here is derived from an EMBL/GenBank/DDBJ whole genome shotgun (WGS) entry which is preliminary data.</text>
</comment>
<proteinExistence type="predicted"/>
<name>A0A9Q3YFZ5_VIBPH</name>
<gene>
    <name evidence="1" type="ORF">IB292_01855</name>
</gene>
<protein>
    <submittedName>
        <fullName evidence="1">Uncharacterized protein</fullName>
    </submittedName>
</protein>
<dbReference type="EMBL" id="JACVHL010000002">
    <property type="protein sequence ID" value="MCC3803771.1"/>
    <property type="molecule type" value="Genomic_DNA"/>
</dbReference>
<reference evidence="1" key="1">
    <citation type="submission" date="2020-09" db="EMBL/GenBank/DDBJ databases">
        <title>Genome sequence of Vibrio parahaemolyticus isolates.</title>
        <authorList>
            <person name="Hammerl J.A."/>
            <person name="Strauch E."/>
        </authorList>
    </citation>
    <scope>NUCLEOTIDE SEQUENCE</scope>
    <source>
        <strain evidence="1">17-VB00146</strain>
    </source>
</reference>
<dbReference type="RefSeq" id="WP_228085446.1">
    <property type="nucleotide sequence ID" value="NZ_JACVHL010000002.1"/>
</dbReference>
<organism evidence="1 2">
    <name type="scientific">Vibrio parahaemolyticus</name>
    <dbReference type="NCBI Taxonomy" id="670"/>
    <lineage>
        <taxon>Bacteria</taxon>
        <taxon>Pseudomonadati</taxon>
        <taxon>Pseudomonadota</taxon>
        <taxon>Gammaproteobacteria</taxon>
        <taxon>Vibrionales</taxon>
        <taxon>Vibrionaceae</taxon>
        <taxon>Vibrio</taxon>
    </lineage>
</organism>
<evidence type="ECO:0000313" key="1">
    <source>
        <dbReference type="EMBL" id="MCC3803771.1"/>
    </source>
</evidence>
<accession>A0A9Q3YFZ5</accession>
<dbReference type="AlphaFoldDB" id="A0A9Q3YFZ5"/>